<keyword evidence="1" id="KW-0677">Repeat</keyword>
<dbReference type="InterPro" id="IPR036020">
    <property type="entry name" value="WW_dom_sf"/>
</dbReference>
<dbReference type="FunFam" id="2.20.70.10:FF:000049">
    <property type="entry name" value="Transcription elongation regulator 1-like"/>
    <property type="match status" value="1"/>
</dbReference>
<dbReference type="SUPFAM" id="SSF51045">
    <property type="entry name" value="WW domain"/>
    <property type="match status" value="3"/>
</dbReference>
<sequence length="1099" mass="124823">MEYETNGGDHTAPAAQGAIPSGHPDKQHDAYANGGYGDQAYGHSEAHHMETDMHHGYQHHDNQHGGHDGAAADHTGPVGGDHAQMGVGHDVTPGYNGHEAYHNDVHADTANHDGNAHAWGEHGADGYDANQAGYDEQHGYENYAGYEDGYQGAATGGEAFRGRGMARPPFRGMPPGRGGAAPTPFNNQQPQQPQQQQPPQQQQQGQAPQTQQPQQGQQQQPSFFPPPFVRGGATAGRGGFVPPSFRGTRGFPPTRGGYPPFRGGYPGAYPPGYPPGYAPPQATPVVDQATRLKKLANCEEDEELWVEAESPEGKPYFYHWQTRETVWDRPEKAKVVGQTELAELIQKASEEERKEREEAQRNATAYAQRAQAGFMPPPFFPPGFPMPGGRQPMVPTNPDEAWNEYTAPDGRKYYYNSITQENTWDKPQVLIDKEAGKSPMDTSSPAPQAAAPVAAVPTATTGATGMQPDAIAEAQAKAQAALAEYLAQSKNQAAQQQHQQQQKKAEEKKDNTRPISSTPVSGTAWCVVWTGDGKVFFYNPSTKTSVWERPPEMYGRADVDALVTKCPEVKKDEPEQKDADADSDGSEEEGEDGGPPKKKSRSERKKEALLAQQKKEKVKQVEKPVRQMLEKPVDPAVQAELQAQRDREKLPLEERLLQFKTMLGEKGVATGSTFEKELSKIVFDPRYLLLSATERRACFDAYVREKLEQERAEKKRRMKEAKEKFQELLKEAELHGKSSFSSFGSKFGKDPRFKAVEKMRDREDLFNEYVGELHKKEKEERREKKEKAKKEYLAMLAEQTSFTRKTKWSTAKKLLENDERFKAVESSSSREQMFRDHVEKLGDESLSDIEEEAEREKRLAADAAIAARQREVEAELGDKLRERDLESERHRMQEHQERFNALLVDLVKSAEANWHETRRILRKDERYAECDLLDKEKKESAFNEHIRNLEKKRRDAFFAVLDEHPKITTQTRWKEARRIIQDEEETFSKVASNSERKVERDYRDWQELRHDNAVREFKDLLKETKIITYKSKRMIEENEQHLKDILAVLENDKRWMRMSENHASERDRILDEYIEVLHRKGTPPPPTQQERERRRKETA</sequence>
<dbReference type="PANTHER" id="PTHR15377">
    <property type="entry name" value="TRANSCRIPTION ELONGATION REGULATOR 1"/>
    <property type="match status" value="1"/>
</dbReference>
<dbReference type="STRING" id="53326.A0A016SZH9"/>
<evidence type="ECO:0000259" key="5">
    <source>
        <dbReference type="PROSITE" id="PS51676"/>
    </source>
</evidence>
<feature type="domain" description="WW" evidence="4">
    <location>
        <begin position="396"/>
        <end position="429"/>
    </location>
</feature>
<protein>
    <recommendedName>
        <fullName evidence="8">FF domain protein</fullName>
    </recommendedName>
</protein>
<feature type="coiled-coil region" evidence="2">
    <location>
        <begin position="341"/>
        <end position="369"/>
    </location>
</feature>
<dbReference type="InterPro" id="IPR045148">
    <property type="entry name" value="TCRG1-like"/>
</dbReference>
<proteinExistence type="predicted"/>
<feature type="compositionally biased region" description="Basic and acidic residues" evidence="3">
    <location>
        <begin position="1089"/>
        <end position="1099"/>
    </location>
</feature>
<evidence type="ECO:0000256" key="1">
    <source>
        <dbReference type="ARBA" id="ARBA00022737"/>
    </source>
</evidence>
<dbReference type="InterPro" id="IPR036517">
    <property type="entry name" value="FF_domain_sf"/>
</dbReference>
<dbReference type="CDD" id="cd00201">
    <property type="entry name" value="WW"/>
    <property type="match status" value="3"/>
</dbReference>
<feature type="region of interest" description="Disordered" evidence="3">
    <location>
        <begin position="1077"/>
        <end position="1099"/>
    </location>
</feature>
<name>A0A016SZH9_9BILA</name>
<dbReference type="PROSITE" id="PS50020">
    <property type="entry name" value="WW_DOMAIN_2"/>
    <property type="match status" value="3"/>
</dbReference>
<feature type="region of interest" description="Disordered" evidence="3">
    <location>
        <begin position="435"/>
        <end position="454"/>
    </location>
</feature>
<gene>
    <name evidence="6" type="primary">Acey_s0156.g3153</name>
    <name evidence="6" type="ORF">Y032_0156g3153</name>
</gene>
<dbReference type="InterPro" id="IPR057565">
    <property type="entry name" value="WW_TCRG1_3rd"/>
</dbReference>
<feature type="region of interest" description="Disordered" evidence="3">
    <location>
        <begin position="155"/>
        <end position="265"/>
    </location>
</feature>
<comment type="caution">
    <text evidence="6">The sequence shown here is derived from an EMBL/GenBank/DDBJ whole genome shotgun (WGS) entry which is preliminary data.</text>
</comment>
<feature type="compositionally biased region" description="Basic and acidic residues" evidence="3">
    <location>
        <begin position="503"/>
        <end position="512"/>
    </location>
</feature>
<evidence type="ECO:0008006" key="8">
    <source>
        <dbReference type="Google" id="ProtNLM"/>
    </source>
</evidence>
<dbReference type="OrthoDB" id="63972at2759"/>
<dbReference type="InterPro" id="IPR002713">
    <property type="entry name" value="FF_domain"/>
</dbReference>
<feature type="domain" description="WW" evidence="4">
    <location>
        <begin position="525"/>
        <end position="552"/>
    </location>
</feature>
<feature type="compositionally biased region" description="Low complexity" evidence="3">
    <location>
        <begin position="445"/>
        <end position="454"/>
    </location>
</feature>
<dbReference type="FunFam" id="2.20.70.10:FF:000133">
    <property type="entry name" value="TransCription Elongation Regulator homolog"/>
    <property type="match status" value="1"/>
</dbReference>
<feature type="domain" description="FF" evidence="5">
    <location>
        <begin position="717"/>
        <end position="772"/>
    </location>
</feature>
<feature type="compositionally biased region" description="Low complexity" evidence="3">
    <location>
        <begin position="245"/>
        <end position="263"/>
    </location>
</feature>
<dbReference type="PROSITE" id="PS01159">
    <property type="entry name" value="WW_DOMAIN_1"/>
    <property type="match status" value="1"/>
</dbReference>
<evidence type="ECO:0000259" key="4">
    <source>
        <dbReference type="PROSITE" id="PS50020"/>
    </source>
</evidence>
<feature type="compositionally biased region" description="Basic and acidic residues" evidence="3">
    <location>
        <begin position="567"/>
        <end position="580"/>
    </location>
</feature>
<evidence type="ECO:0000256" key="2">
    <source>
        <dbReference type="SAM" id="Coils"/>
    </source>
</evidence>
<dbReference type="Pfam" id="PF23517">
    <property type="entry name" value="WW_TCERG1"/>
    <property type="match status" value="1"/>
</dbReference>
<dbReference type="GO" id="GO:0070063">
    <property type="term" value="F:RNA polymerase binding"/>
    <property type="evidence" value="ECO:0007669"/>
    <property type="project" value="InterPro"/>
</dbReference>
<keyword evidence="7" id="KW-1185">Reference proteome</keyword>
<evidence type="ECO:0000313" key="6">
    <source>
        <dbReference type="EMBL" id="EYB95796.1"/>
    </source>
</evidence>
<feature type="compositionally biased region" description="Low complexity" evidence="3">
    <location>
        <begin position="162"/>
        <end position="222"/>
    </location>
</feature>
<dbReference type="PANTHER" id="PTHR15377:SF3">
    <property type="entry name" value="WW DOMAIN-CONTAINING PROTEIN"/>
    <property type="match status" value="1"/>
</dbReference>
<dbReference type="GO" id="GO:0005634">
    <property type="term" value="C:nucleus"/>
    <property type="evidence" value="ECO:0007669"/>
    <property type="project" value="TreeGrafter"/>
</dbReference>
<dbReference type="Pfam" id="PF00397">
    <property type="entry name" value="WW"/>
    <property type="match status" value="2"/>
</dbReference>
<feature type="compositionally biased region" description="Low complexity" evidence="3">
    <location>
        <begin position="487"/>
        <end position="502"/>
    </location>
</feature>
<organism evidence="6 7">
    <name type="scientific">Ancylostoma ceylanicum</name>
    <dbReference type="NCBI Taxonomy" id="53326"/>
    <lineage>
        <taxon>Eukaryota</taxon>
        <taxon>Metazoa</taxon>
        <taxon>Ecdysozoa</taxon>
        <taxon>Nematoda</taxon>
        <taxon>Chromadorea</taxon>
        <taxon>Rhabditida</taxon>
        <taxon>Rhabditina</taxon>
        <taxon>Rhabditomorpha</taxon>
        <taxon>Strongyloidea</taxon>
        <taxon>Ancylostomatidae</taxon>
        <taxon>Ancylostomatinae</taxon>
        <taxon>Ancylostoma</taxon>
    </lineage>
</organism>
<feature type="coiled-coil region" evidence="2">
    <location>
        <begin position="704"/>
        <end position="738"/>
    </location>
</feature>
<feature type="domain" description="WW" evidence="4">
    <location>
        <begin position="305"/>
        <end position="332"/>
    </location>
</feature>
<dbReference type="SMART" id="SM00441">
    <property type="entry name" value="FF"/>
    <property type="match status" value="6"/>
</dbReference>
<dbReference type="SMART" id="SM00456">
    <property type="entry name" value="WW"/>
    <property type="match status" value="3"/>
</dbReference>
<dbReference type="Pfam" id="PF01846">
    <property type="entry name" value="FF"/>
    <property type="match status" value="6"/>
</dbReference>
<feature type="domain" description="FF" evidence="5">
    <location>
        <begin position="947"/>
        <end position="1008"/>
    </location>
</feature>
<feature type="domain" description="FF" evidence="5">
    <location>
        <begin position="1009"/>
        <end position="1076"/>
    </location>
</feature>
<reference evidence="7" key="1">
    <citation type="journal article" date="2015" name="Nat. Genet.">
        <title>The genome and transcriptome of the zoonotic hookworm Ancylostoma ceylanicum identify infection-specific gene families.</title>
        <authorList>
            <person name="Schwarz E.M."/>
            <person name="Hu Y."/>
            <person name="Antoshechkin I."/>
            <person name="Miller M.M."/>
            <person name="Sternberg P.W."/>
            <person name="Aroian R.V."/>
        </authorList>
    </citation>
    <scope>NUCLEOTIDE SEQUENCE</scope>
    <source>
        <strain evidence="7">HY135</strain>
    </source>
</reference>
<feature type="region of interest" description="Disordered" evidence="3">
    <location>
        <begin position="565"/>
        <end position="633"/>
    </location>
</feature>
<feature type="compositionally biased region" description="Basic and acidic residues" evidence="3">
    <location>
        <begin position="604"/>
        <end position="633"/>
    </location>
</feature>
<keyword evidence="2" id="KW-0175">Coiled coil</keyword>
<dbReference type="SUPFAM" id="SSF81698">
    <property type="entry name" value="FF domain"/>
    <property type="match status" value="5"/>
</dbReference>
<dbReference type="Proteomes" id="UP000024635">
    <property type="component" value="Unassembled WGS sequence"/>
</dbReference>
<dbReference type="Gene3D" id="1.10.10.440">
    <property type="entry name" value="FF domain"/>
    <property type="match status" value="6"/>
</dbReference>
<feature type="region of interest" description="Disordered" evidence="3">
    <location>
        <begin position="487"/>
        <end position="523"/>
    </location>
</feature>
<evidence type="ECO:0000256" key="3">
    <source>
        <dbReference type="SAM" id="MobiDB-lite"/>
    </source>
</evidence>
<dbReference type="Gene3D" id="2.20.70.10">
    <property type="match status" value="3"/>
</dbReference>
<dbReference type="PROSITE" id="PS51676">
    <property type="entry name" value="FF"/>
    <property type="match status" value="4"/>
</dbReference>
<dbReference type="GO" id="GO:0003712">
    <property type="term" value="F:transcription coregulator activity"/>
    <property type="evidence" value="ECO:0007669"/>
    <property type="project" value="TreeGrafter"/>
</dbReference>
<dbReference type="EMBL" id="JARK01001492">
    <property type="protein sequence ID" value="EYB95796.1"/>
    <property type="molecule type" value="Genomic_DNA"/>
</dbReference>
<accession>A0A016SZH9</accession>
<feature type="domain" description="FF" evidence="5">
    <location>
        <begin position="785"/>
        <end position="840"/>
    </location>
</feature>
<feature type="compositionally biased region" description="Acidic residues" evidence="3">
    <location>
        <begin position="581"/>
        <end position="592"/>
    </location>
</feature>
<feature type="region of interest" description="Disordered" evidence="3">
    <location>
        <begin position="1"/>
        <end position="42"/>
    </location>
</feature>
<dbReference type="AlphaFoldDB" id="A0A016SZH9"/>
<dbReference type="InterPro" id="IPR001202">
    <property type="entry name" value="WW_dom"/>
</dbReference>
<evidence type="ECO:0000313" key="7">
    <source>
        <dbReference type="Proteomes" id="UP000024635"/>
    </source>
</evidence>
<feature type="coiled-coil region" evidence="2">
    <location>
        <begin position="771"/>
        <end position="798"/>
    </location>
</feature>